<protein>
    <submittedName>
        <fullName evidence="1">DUF2384 domain-containing protein</fullName>
    </submittedName>
</protein>
<keyword evidence="1" id="KW-0614">Plasmid</keyword>
<dbReference type="EMBL" id="CP032938">
    <property type="protein sequence ID" value="AYM25128.1"/>
    <property type="molecule type" value="Genomic_DNA"/>
</dbReference>
<geneLocation type="plasmid" evidence="2">
    <name>pchl5009t-94k</name>
</geneLocation>
<reference evidence="1 2" key="1">
    <citation type="submission" date="2018-10" db="EMBL/GenBank/DDBJ databases">
        <title>First identification of the mcr gene in New Zealand.</title>
        <authorList>
            <person name="Creighton J."/>
            <person name="Anderson T."/>
            <person name="Howard J."/>
            <person name="Heffernan H."/>
            <person name="Freeman J."/>
        </authorList>
    </citation>
    <scope>NUCLEOTIDE SEQUENCE [LARGE SCALE GENOMIC DNA]</scope>
    <source>
        <strain evidence="1 2">CHL5009T</strain>
        <plasmid evidence="2">pchl5009t-94k</plasmid>
    </source>
</reference>
<proteinExistence type="predicted"/>
<dbReference type="Proteomes" id="UP000270045">
    <property type="component" value="Plasmid pCHL5009T-94k"/>
</dbReference>
<name>A0A3B8FPD1_ECOLX</name>
<organism evidence="1 2">
    <name type="scientific">Escherichia coli</name>
    <dbReference type="NCBI Taxonomy" id="562"/>
    <lineage>
        <taxon>Bacteria</taxon>
        <taxon>Pseudomonadati</taxon>
        <taxon>Pseudomonadota</taxon>
        <taxon>Gammaproteobacteria</taxon>
        <taxon>Enterobacterales</taxon>
        <taxon>Enterobacteriaceae</taxon>
        <taxon>Escherichia</taxon>
    </lineage>
</organism>
<dbReference type="AlphaFoldDB" id="A0A3B8FPD1"/>
<gene>
    <name evidence="1" type="ORF">D9C02_25090</name>
</gene>
<sequence length="119" mass="13664">MLFSSFCVNHSPLFRTMFSAVTRIEVRRSLSWDIRPPLELSSFTTQYHVILQELMVGNSKTYFQKLFFATRLFDGNAQKARLWLDLPARSLGNRRPADPDVTVTEVEDLVGQIENGIVI</sequence>
<accession>A0A3B8FPD1</accession>
<evidence type="ECO:0000313" key="1">
    <source>
        <dbReference type="EMBL" id="AYM25128.1"/>
    </source>
</evidence>
<evidence type="ECO:0000313" key="2">
    <source>
        <dbReference type="Proteomes" id="UP000270045"/>
    </source>
</evidence>